<evidence type="ECO:0000313" key="3">
    <source>
        <dbReference type="Proteomes" id="UP001596066"/>
    </source>
</evidence>
<dbReference type="EMBL" id="JBHSOC010000055">
    <property type="protein sequence ID" value="MFC5644843.1"/>
    <property type="molecule type" value="Genomic_DNA"/>
</dbReference>
<feature type="compositionally biased region" description="Low complexity" evidence="1">
    <location>
        <begin position="39"/>
        <end position="61"/>
    </location>
</feature>
<feature type="region of interest" description="Disordered" evidence="1">
    <location>
        <begin position="1"/>
        <end position="67"/>
    </location>
</feature>
<evidence type="ECO:0000256" key="1">
    <source>
        <dbReference type="SAM" id="MobiDB-lite"/>
    </source>
</evidence>
<accession>A0ABW0VHF1</accession>
<dbReference type="RefSeq" id="WP_346143993.1">
    <property type="nucleotide sequence ID" value="NZ_BAAAUA010000015.1"/>
</dbReference>
<protein>
    <submittedName>
        <fullName evidence="2">Uncharacterized protein</fullName>
    </submittedName>
</protein>
<reference evidence="3" key="1">
    <citation type="journal article" date="2019" name="Int. J. Syst. Evol. Microbiol.">
        <title>The Global Catalogue of Microorganisms (GCM) 10K type strain sequencing project: providing services to taxonomists for standard genome sequencing and annotation.</title>
        <authorList>
            <consortium name="The Broad Institute Genomics Platform"/>
            <consortium name="The Broad Institute Genome Sequencing Center for Infectious Disease"/>
            <person name="Wu L."/>
            <person name="Ma J."/>
        </authorList>
    </citation>
    <scope>NUCLEOTIDE SEQUENCE [LARGE SCALE GENOMIC DNA]</scope>
    <source>
        <strain evidence="3">CGMCC 4.1622</strain>
    </source>
</reference>
<organism evidence="2 3">
    <name type="scientific">Kitasatospora cinereorecta</name>
    <dbReference type="NCBI Taxonomy" id="285560"/>
    <lineage>
        <taxon>Bacteria</taxon>
        <taxon>Bacillati</taxon>
        <taxon>Actinomycetota</taxon>
        <taxon>Actinomycetes</taxon>
        <taxon>Kitasatosporales</taxon>
        <taxon>Streptomycetaceae</taxon>
        <taxon>Kitasatospora</taxon>
    </lineage>
</organism>
<gene>
    <name evidence="2" type="ORF">ACFPZF_26235</name>
</gene>
<comment type="caution">
    <text evidence="2">The sequence shown here is derived from an EMBL/GenBank/DDBJ whole genome shotgun (WGS) entry which is preliminary data.</text>
</comment>
<sequence length="67" mass="7012">MTDQRRPLGLPNAAATAAHRPATGDRRPLPPVDRSLFLPPAAEEPATAAPGRRRLAAGGLTFTTPES</sequence>
<dbReference type="Proteomes" id="UP001596066">
    <property type="component" value="Unassembled WGS sequence"/>
</dbReference>
<name>A0ABW0VHF1_9ACTN</name>
<evidence type="ECO:0000313" key="2">
    <source>
        <dbReference type="EMBL" id="MFC5644843.1"/>
    </source>
</evidence>
<keyword evidence="3" id="KW-1185">Reference proteome</keyword>
<proteinExistence type="predicted"/>